<feature type="transmembrane region" description="Helical" evidence="1">
    <location>
        <begin position="16"/>
        <end position="37"/>
    </location>
</feature>
<gene>
    <name evidence="2" type="ORF">SACU0126_LOCUS31913</name>
</gene>
<dbReference type="EMBL" id="HBIQ01100341">
    <property type="protein sequence ID" value="CAE0597924.1"/>
    <property type="molecule type" value="Transcribed_RNA"/>
</dbReference>
<sequence length="124" mass="13567">MTTQLVWLATQDVMQVLLVVMCVYAGWSAWSLLLHLLTCTRDGKQAAAAKLITLDDSKLVEVDAEQEEEPEKTACWAQAEASKRDGARGLAILEHYGVFGAAPGVWEGRAKTVTHQATCDEDSF</sequence>
<organism evidence="2">
    <name type="scientific">Strombidinopsis acuminata</name>
    <dbReference type="NCBI Taxonomy" id="141414"/>
    <lineage>
        <taxon>Eukaryota</taxon>
        <taxon>Sar</taxon>
        <taxon>Alveolata</taxon>
        <taxon>Ciliophora</taxon>
        <taxon>Intramacronucleata</taxon>
        <taxon>Spirotrichea</taxon>
        <taxon>Choreotrichia</taxon>
        <taxon>Choreotrichida</taxon>
        <taxon>Strombidinopsidae</taxon>
        <taxon>Strombidinopsis</taxon>
    </lineage>
</organism>
<evidence type="ECO:0000256" key="1">
    <source>
        <dbReference type="SAM" id="Phobius"/>
    </source>
</evidence>
<keyword evidence="1" id="KW-0812">Transmembrane</keyword>
<proteinExistence type="predicted"/>
<evidence type="ECO:0000313" key="2">
    <source>
        <dbReference type="EMBL" id="CAE0597924.1"/>
    </source>
</evidence>
<dbReference type="AlphaFoldDB" id="A0A7S3X640"/>
<name>A0A7S3X640_9SPIT</name>
<keyword evidence="1" id="KW-1133">Transmembrane helix</keyword>
<keyword evidence="1" id="KW-0472">Membrane</keyword>
<reference evidence="2" key="1">
    <citation type="submission" date="2021-01" db="EMBL/GenBank/DDBJ databases">
        <authorList>
            <person name="Corre E."/>
            <person name="Pelletier E."/>
            <person name="Niang G."/>
            <person name="Scheremetjew M."/>
            <person name="Finn R."/>
            <person name="Kale V."/>
            <person name="Holt S."/>
            <person name="Cochrane G."/>
            <person name="Meng A."/>
            <person name="Brown T."/>
            <person name="Cohen L."/>
        </authorList>
    </citation>
    <scope>NUCLEOTIDE SEQUENCE</scope>
    <source>
        <strain evidence="2">SPMC142</strain>
    </source>
</reference>
<protein>
    <submittedName>
        <fullName evidence="2">Uncharacterized protein</fullName>
    </submittedName>
</protein>
<accession>A0A7S3X640</accession>